<proteinExistence type="predicted"/>
<dbReference type="InterPro" id="IPR008397">
    <property type="entry name" value="Alginate_lyase_dom"/>
</dbReference>
<dbReference type="Gene3D" id="2.70.98.70">
    <property type="match status" value="1"/>
</dbReference>
<evidence type="ECO:0000313" key="9">
    <source>
        <dbReference type="Proteomes" id="UP001597118"/>
    </source>
</evidence>
<evidence type="ECO:0000256" key="2">
    <source>
        <dbReference type="ARBA" id="ARBA00022729"/>
    </source>
</evidence>
<dbReference type="EMBL" id="JBHUDG010000050">
    <property type="protein sequence ID" value="MFD1631756.1"/>
    <property type="molecule type" value="Genomic_DNA"/>
</dbReference>
<dbReference type="PANTHER" id="PTHR39210">
    <property type="entry name" value="HEPARIN-SULFATE LYASE"/>
    <property type="match status" value="1"/>
</dbReference>
<gene>
    <name evidence="8" type="ORF">ACFSAH_17920</name>
</gene>
<feature type="domain" description="Alginate lyase" evidence="6">
    <location>
        <begin position="81"/>
        <end position="294"/>
    </location>
</feature>
<accession>A0ABW4IG87</accession>
<dbReference type="Proteomes" id="UP001597118">
    <property type="component" value="Unassembled WGS sequence"/>
</dbReference>
<keyword evidence="4" id="KW-0456">Lyase</keyword>
<keyword evidence="3" id="KW-0574">Periplasm</keyword>
<dbReference type="RefSeq" id="WP_379664122.1">
    <property type="nucleotide sequence ID" value="NZ_JBHUDG010000050.1"/>
</dbReference>
<evidence type="ECO:0000256" key="1">
    <source>
        <dbReference type="ARBA" id="ARBA00004418"/>
    </source>
</evidence>
<keyword evidence="2 5" id="KW-0732">Signal</keyword>
<evidence type="ECO:0000256" key="3">
    <source>
        <dbReference type="ARBA" id="ARBA00022764"/>
    </source>
</evidence>
<evidence type="ECO:0000256" key="5">
    <source>
        <dbReference type="SAM" id="SignalP"/>
    </source>
</evidence>
<sequence length="716" mass="81148">MNYLKKVVIVFYCLFSGGLYAQQHPSIMLTKANVDAVREGVELYPLLKTSYQEIKQQADVAIKQAINVPVPADGGGGVTHEQHKKNYNTILNCGVAYQLSKDIKYANYVKDMLLAYAAQYQKWPLHPKRKENHQGGKIFWQALNDCVWQVYTIQGYDMVYDAIAPKDRATIENKLFMPILKFLTVDCYTTFNKIHNHGTWNVAAVGMTGYVLNKPEYVEMALKGSKKDGKAGYLAQIDQLFSPDGYYMEGPYYQRYALLPFVLFAKAINNYQPNLKIFEYRDQLLAKAINTSLQLTYTDGTFFPINDAIKDKTYETIELVYGLNLAYADIKPEAFLLDVAQKQKKVIVSDAGLKVAKAIAEGQSQPFKYLSQWIKDGGNGNEGGLGILRSGSNQDQQCLLLKAASQGMGHGHFDRLNILYYDNNGEVFFDYGASRFINIETKRGGHYLPENNSWAKQTVAHNTLVVDQQSHYHAKVSEAEKYNPDLIHFSAEPNMQIVSASENHAYPGVKMLRTAALIKIEGAHKDLLVDIFRVEANKEHQYDLPFWYKGQLVDASFKVEAYKNNLQALGNNYGYQHIWLNAQNSLKDQSGFVSILNNKRFYTTHFTSDKLLNVKMLSIGANDPEMSLTEGKAFMLSSQANASEQTFVSITETHGNIDPVNETVESAYSQLRNLKLISSDQKKAIISFSYKNVAYRYEIDYQAKQNFARLIQENKF</sequence>
<evidence type="ECO:0000256" key="4">
    <source>
        <dbReference type="ARBA" id="ARBA00023239"/>
    </source>
</evidence>
<evidence type="ECO:0000313" key="8">
    <source>
        <dbReference type="EMBL" id="MFD1631756.1"/>
    </source>
</evidence>
<dbReference type="InterPro" id="IPR012480">
    <property type="entry name" value="Hepar_II_III_C"/>
</dbReference>
<evidence type="ECO:0000259" key="7">
    <source>
        <dbReference type="Pfam" id="PF07940"/>
    </source>
</evidence>
<feature type="signal peptide" evidence="5">
    <location>
        <begin position="1"/>
        <end position="21"/>
    </location>
</feature>
<dbReference type="PANTHER" id="PTHR39210:SF1">
    <property type="entry name" value="HEPARIN-SULFATE LYASE"/>
    <property type="match status" value="1"/>
</dbReference>
<feature type="chain" id="PRO_5045497681" evidence="5">
    <location>
        <begin position="22"/>
        <end position="716"/>
    </location>
</feature>
<keyword evidence="9" id="KW-1185">Reference proteome</keyword>
<comment type="caution">
    <text evidence="8">The sequence shown here is derived from an EMBL/GenBank/DDBJ whole genome shotgun (WGS) entry which is preliminary data.</text>
</comment>
<name>A0ABW4IG87_9SPHI</name>
<protein>
    <submittedName>
        <fullName evidence="8">Heparinase II/III family protein</fullName>
    </submittedName>
</protein>
<dbReference type="Pfam" id="PF07940">
    <property type="entry name" value="Hepar_II_III_C"/>
    <property type="match status" value="1"/>
</dbReference>
<evidence type="ECO:0000259" key="6">
    <source>
        <dbReference type="Pfam" id="PF05426"/>
    </source>
</evidence>
<reference evidence="9" key="1">
    <citation type="journal article" date="2019" name="Int. J. Syst. Evol. Microbiol.">
        <title>The Global Catalogue of Microorganisms (GCM) 10K type strain sequencing project: providing services to taxonomists for standard genome sequencing and annotation.</title>
        <authorList>
            <consortium name="The Broad Institute Genomics Platform"/>
            <consortium name="The Broad Institute Genome Sequencing Center for Infectious Disease"/>
            <person name="Wu L."/>
            <person name="Ma J."/>
        </authorList>
    </citation>
    <scope>NUCLEOTIDE SEQUENCE [LARGE SCALE GENOMIC DNA]</scope>
    <source>
        <strain evidence="9">CCUG 53762</strain>
    </source>
</reference>
<comment type="subcellular location">
    <subcellularLocation>
        <location evidence="1">Periplasm</location>
    </subcellularLocation>
</comment>
<feature type="domain" description="Heparinase II/III-like C-terminal" evidence="7">
    <location>
        <begin position="378"/>
        <end position="562"/>
    </location>
</feature>
<dbReference type="InterPro" id="IPR008929">
    <property type="entry name" value="Chondroitin_lyas"/>
</dbReference>
<dbReference type="Gene3D" id="1.50.10.100">
    <property type="entry name" value="Chondroitin AC/alginate lyase"/>
    <property type="match status" value="1"/>
</dbReference>
<dbReference type="SUPFAM" id="SSF48230">
    <property type="entry name" value="Chondroitin AC/alginate lyase"/>
    <property type="match status" value="1"/>
</dbReference>
<organism evidence="8 9">
    <name type="scientific">Pseudopedobacter beijingensis</name>
    <dbReference type="NCBI Taxonomy" id="1207056"/>
    <lineage>
        <taxon>Bacteria</taxon>
        <taxon>Pseudomonadati</taxon>
        <taxon>Bacteroidota</taxon>
        <taxon>Sphingobacteriia</taxon>
        <taxon>Sphingobacteriales</taxon>
        <taxon>Sphingobacteriaceae</taxon>
        <taxon>Pseudopedobacter</taxon>
    </lineage>
</organism>
<dbReference type="Pfam" id="PF05426">
    <property type="entry name" value="Alginate_lyase"/>
    <property type="match status" value="1"/>
</dbReference>